<evidence type="ECO:0000313" key="2">
    <source>
        <dbReference type="Proteomes" id="UP001061991"/>
    </source>
</evidence>
<keyword evidence="2" id="KW-1185">Reference proteome</keyword>
<dbReference type="Proteomes" id="UP001061991">
    <property type="component" value="Chromosome"/>
</dbReference>
<dbReference type="EMBL" id="CP104973">
    <property type="protein sequence ID" value="UXN61554.1"/>
    <property type="molecule type" value="Genomic_DNA"/>
</dbReference>
<accession>A0ACD4D6Y7</accession>
<reference evidence="1" key="1">
    <citation type="submission" date="2022-09" db="EMBL/GenBank/DDBJ databases">
        <title>Interaction between co-microsymbionts with complementary sets of symbiotic genes in legume-rhizobium systems.</title>
        <authorList>
            <person name="Safronova V."/>
            <person name="Sazanova A."/>
            <person name="Afonin A."/>
            <person name="Chirak E."/>
        </authorList>
    </citation>
    <scope>NUCLEOTIDE SEQUENCE</scope>
    <source>
        <strain evidence="1">A18/3m</strain>
    </source>
</reference>
<name>A0ACD4D6Y7_9HYPH</name>
<proteinExistence type="predicted"/>
<sequence>MRAENDNDPFARLPLFASDAAIAEAIVGKAAAPRWLKERLPTISEKPGFPQIDAFHGGRAVPLVRVFYQSYLGITVGSGGMPDRGEGEWKGRKQ</sequence>
<organism evidence="1 2">
    <name type="scientific">Phyllobacterium zundukense</name>
    <dbReference type="NCBI Taxonomy" id="1867719"/>
    <lineage>
        <taxon>Bacteria</taxon>
        <taxon>Pseudomonadati</taxon>
        <taxon>Pseudomonadota</taxon>
        <taxon>Alphaproteobacteria</taxon>
        <taxon>Hyphomicrobiales</taxon>
        <taxon>Phyllobacteriaceae</taxon>
        <taxon>Phyllobacterium</taxon>
    </lineage>
</organism>
<protein>
    <submittedName>
        <fullName evidence="1">Uncharacterized protein</fullName>
    </submittedName>
</protein>
<evidence type="ECO:0000313" key="1">
    <source>
        <dbReference type="EMBL" id="UXN61554.1"/>
    </source>
</evidence>
<gene>
    <name evidence="1" type="ORF">N8E88_15965</name>
</gene>